<protein>
    <submittedName>
        <fullName evidence="1">Uncharacterized protein</fullName>
    </submittedName>
</protein>
<keyword evidence="2" id="KW-1185">Reference proteome</keyword>
<dbReference type="Proteomes" id="UP001431783">
    <property type="component" value="Unassembled WGS sequence"/>
</dbReference>
<proteinExistence type="predicted"/>
<evidence type="ECO:0000313" key="2">
    <source>
        <dbReference type="Proteomes" id="UP001431783"/>
    </source>
</evidence>
<accession>A0AAW1VD79</accession>
<evidence type="ECO:0000313" key="1">
    <source>
        <dbReference type="EMBL" id="KAK9891660.1"/>
    </source>
</evidence>
<reference evidence="1 2" key="1">
    <citation type="submission" date="2023-03" db="EMBL/GenBank/DDBJ databases">
        <title>Genome insight into feeding habits of ladybird beetles.</title>
        <authorList>
            <person name="Li H.-S."/>
            <person name="Huang Y.-H."/>
            <person name="Pang H."/>
        </authorList>
    </citation>
    <scope>NUCLEOTIDE SEQUENCE [LARGE SCALE GENOMIC DNA]</scope>
    <source>
        <strain evidence="1">SYSU_2023b</strain>
        <tissue evidence="1">Whole body</tissue>
    </source>
</reference>
<organism evidence="1 2">
    <name type="scientific">Henosepilachna vigintioctopunctata</name>
    <dbReference type="NCBI Taxonomy" id="420089"/>
    <lineage>
        <taxon>Eukaryota</taxon>
        <taxon>Metazoa</taxon>
        <taxon>Ecdysozoa</taxon>
        <taxon>Arthropoda</taxon>
        <taxon>Hexapoda</taxon>
        <taxon>Insecta</taxon>
        <taxon>Pterygota</taxon>
        <taxon>Neoptera</taxon>
        <taxon>Endopterygota</taxon>
        <taxon>Coleoptera</taxon>
        <taxon>Polyphaga</taxon>
        <taxon>Cucujiformia</taxon>
        <taxon>Coccinelloidea</taxon>
        <taxon>Coccinellidae</taxon>
        <taxon>Epilachninae</taxon>
        <taxon>Epilachnini</taxon>
        <taxon>Henosepilachna</taxon>
    </lineage>
</organism>
<sequence>MGVIHFITPKNAIAPDQNIERLKQMPSTKVVGRFSTIELKTFTKKHDTGLKTIKIQNLGSIRVISEVIIPVSDLLWLNENGLTCPNIPGMEWVHGTSGIRAVLGLVLLEIPR</sequence>
<name>A0AAW1VD79_9CUCU</name>
<dbReference type="EMBL" id="JARQZJ010000129">
    <property type="protein sequence ID" value="KAK9891660.1"/>
    <property type="molecule type" value="Genomic_DNA"/>
</dbReference>
<gene>
    <name evidence="1" type="ORF">WA026_015628</name>
</gene>
<dbReference type="AlphaFoldDB" id="A0AAW1VD79"/>
<comment type="caution">
    <text evidence="1">The sequence shown here is derived from an EMBL/GenBank/DDBJ whole genome shotgun (WGS) entry which is preliminary data.</text>
</comment>